<proteinExistence type="inferred from homology"/>
<dbReference type="SUPFAM" id="SSF55816">
    <property type="entry name" value="5'-nucleotidase (syn. UDP-sugar hydrolase), C-terminal domain"/>
    <property type="match status" value="1"/>
</dbReference>
<evidence type="ECO:0000313" key="6">
    <source>
        <dbReference type="EMBL" id="BAG32801.1"/>
    </source>
</evidence>
<dbReference type="GO" id="GO:0046872">
    <property type="term" value="F:metal ion binding"/>
    <property type="evidence" value="ECO:0007669"/>
    <property type="project" value="InterPro"/>
</dbReference>
<dbReference type="InterPro" id="IPR006146">
    <property type="entry name" value="5'-Nucleotdase_CS"/>
</dbReference>
<dbReference type="AlphaFoldDB" id="B2RHF6"/>
<dbReference type="GO" id="GO:0016788">
    <property type="term" value="F:hydrolase activity, acting on ester bonds"/>
    <property type="evidence" value="ECO:0007669"/>
    <property type="project" value="InterPro"/>
</dbReference>
<keyword evidence="3" id="KW-0547">Nucleotide-binding</keyword>
<dbReference type="InterPro" id="IPR029052">
    <property type="entry name" value="Metallo-depent_PP-like"/>
</dbReference>
<dbReference type="HOGENOM" id="CLU_005854_4_3_10"/>
<dbReference type="eggNOG" id="COG0737">
    <property type="taxonomic scope" value="Bacteria"/>
</dbReference>
<sequence length="593" mass="66324">MHGMKKRLFGLLSVLLPLATFLLGGCASRQEHSLRIIHTTDLHGNVFPTDFKALRPTSGGMSRLASFLKAARSDRSELLLFDGGDVLQGDPTAYYYNYMDTMGTHLFSRAMNYLRYDAAIPGNHDIETGHAVYDKWVAGCDFPFLAANAIDTETGKPYWAPYKVFDRNGLRVALLGFITPAIPEWLPQSLWTGMRFDDIIESAKYWVPFVIQKEKPDFVVCVLHSGRENDNSNYLEDAGMTLAREVAGIDVLLLGHDHQEYSRRVKGAEADSVLVLNPANHLDKVSDVQLSLARKGDKVLHKRVEGGLTDISRLTPDSAFMAHFSSDEAAVRRFVNEPMCVSSTEISSADALFGPSPFMDLIHHVMLSESGADISFAAPLSINTDLPADSIYMYHMFAIYPYENFLCTMQMTGREIRDYLEFSYSRWVADPTRQNGHLILLKKDVVASDRFKTMYPSFNYSAAGGLRYTVDVTKPIGERVLITGVRDKMSGEGVYKPFVLDSVYTVALNSYRANGGGGLMTEGAGIAPEELHSRLKNSTAVDIRQALIRYVRRTGRVEVPPVCDWQFVPTGSVKEAIARDRKFLFDKRKKITR</sequence>
<protein>
    <submittedName>
        <fullName evidence="6">2',3'-cyclic-nucleotide 2'-phosphodiesterase</fullName>
    </submittedName>
</protein>
<dbReference type="InterPro" id="IPR004843">
    <property type="entry name" value="Calcineurin-like_PHP"/>
</dbReference>
<dbReference type="InterPro" id="IPR036907">
    <property type="entry name" value="5'-Nucleotdase_C_sf"/>
</dbReference>
<evidence type="ECO:0000256" key="3">
    <source>
        <dbReference type="RuleBase" id="RU362119"/>
    </source>
</evidence>
<dbReference type="Gene3D" id="3.60.21.10">
    <property type="match status" value="1"/>
</dbReference>
<dbReference type="SMR" id="B2RHF6"/>
<dbReference type="PANTHER" id="PTHR11575:SF6">
    <property type="entry name" value="2',3'-CYCLIC-NUCLEOTIDE 2'-PHOSPHODIESTERASE_3'-NUCLEOTIDASE"/>
    <property type="match status" value="1"/>
</dbReference>
<dbReference type="InterPro" id="IPR006179">
    <property type="entry name" value="5_nucleotidase/apyrase"/>
</dbReference>
<dbReference type="PRINTS" id="PR01607">
    <property type="entry name" value="APYRASEFAMLY"/>
</dbReference>
<dbReference type="GO" id="GO:0000166">
    <property type="term" value="F:nucleotide binding"/>
    <property type="evidence" value="ECO:0007669"/>
    <property type="project" value="UniProtKB-KW"/>
</dbReference>
<feature type="domain" description="5'-Nucleotidase C-terminal" evidence="5">
    <location>
        <begin position="347"/>
        <end position="519"/>
    </location>
</feature>
<evidence type="ECO:0000256" key="1">
    <source>
        <dbReference type="ARBA" id="ARBA00006654"/>
    </source>
</evidence>
<dbReference type="PANTHER" id="PTHR11575">
    <property type="entry name" value="5'-NUCLEOTIDASE-RELATED"/>
    <property type="match status" value="1"/>
</dbReference>
<dbReference type="PROSITE" id="PS00785">
    <property type="entry name" value="5_NUCLEOTIDASE_1"/>
    <property type="match status" value="1"/>
</dbReference>
<dbReference type="Pfam" id="PF00149">
    <property type="entry name" value="Metallophos"/>
    <property type="match status" value="1"/>
</dbReference>
<evidence type="ECO:0000256" key="2">
    <source>
        <dbReference type="ARBA" id="ARBA00022729"/>
    </source>
</evidence>
<keyword evidence="3" id="KW-0378">Hydrolase</keyword>
<evidence type="ECO:0000259" key="4">
    <source>
        <dbReference type="Pfam" id="PF00149"/>
    </source>
</evidence>
<dbReference type="GO" id="GO:0009166">
    <property type="term" value="P:nucleotide catabolic process"/>
    <property type="evidence" value="ECO:0007669"/>
    <property type="project" value="InterPro"/>
</dbReference>
<evidence type="ECO:0000313" key="7">
    <source>
        <dbReference type="Proteomes" id="UP000008842"/>
    </source>
</evidence>
<dbReference type="Proteomes" id="UP000008842">
    <property type="component" value="Chromosome"/>
</dbReference>
<comment type="similarity">
    <text evidence="1 3">Belongs to the 5'-nucleotidase family.</text>
</comment>
<keyword evidence="2" id="KW-0732">Signal</keyword>
<evidence type="ECO:0000259" key="5">
    <source>
        <dbReference type="Pfam" id="PF02872"/>
    </source>
</evidence>
<feature type="domain" description="Calcineurin-like phosphoesterase" evidence="4">
    <location>
        <begin position="34"/>
        <end position="259"/>
    </location>
</feature>
<name>B2RHF6_PORG3</name>
<dbReference type="Pfam" id="PF02872">
    <property type="entry name" value="5_nucleotid_C"/>
    <property type="match status" value="1"/>
</dbReference>
<dbReference type="EMBL" id="AP009380">
    <property type="protein sequence ID" value="BAG32801.1"/>
    <property type="molecule type" value="Genomic_DNA"/>
</dbReference>
<gene>
    <name evidence="6" type="ordered locus">PGN_0282</name>
</gene>
<organism evidence="6 7">
    <name type="scientific">Porphyromonas gingivalis (strain ATCC 33277 / DSM 20709 / CIP 103683 / JCM 12257 / NCTC 11834 / 2561)</name>
    <dbReference type="NCBI Taxonomy" id="431947"/>
    <lineage>
        <taxon>Bacteria</taxon>
        <taxon>Pseudomonadati</taxon>
        <taxon>Bacteroidota</taxon>
        <taxon>Bacteroidia</taxon>
        <taxon>Bacteroidales</taxon>
        <taxon>Porphyromonadaceae</taxon>
        <taxon>Porphyromonas</taxon>
    </lineage>
</organism>
<reference evidence="6 7" key="1">
    <citation type="journal article" date="2008" name="DNA Res.">
        <title>Determination of the genome sequence of Porphyromonas gingivalis strain ATCC 33277 and genomic comparison with strain W83 revealed extensive genome rearrangements in P. gingivalis.</title>
        <authorList>
            <person name="Naito M."/>
            <person name="Hirakawa H."/>
            <person name="Yamashita A."/>
            <person name="Ohara N."/>
            <person name="Shoji M."/>
            <person name="Yukitake H."/>
            <person name="Nakayama K."/>
            <person name="Toh H."/>
            <person name="Yoshimura F."/>
            <person name="Kuhara S."/>
            <person name="Hattori M."/>
            <person name="Hayashi T."/>
            <person name="Nakayama K."/>
        </authorList>
    </citation>
    <scope>NUCLEOTIDE SEQUENCE [LARGE SCALE GENOMIC DNA]</scope>
    <source>
        <strain evidence="7">ATCC 33277 / DSM 20709 / CIP 103683 / JCM 12257 / NCTC 11834 / 2561</strain>
    </source>
</reference>
<dbReference type="SUPFAM" id="SSF56300">
    <property type="entry name" value="Metallo-dependent phosphatases"/>
    <property type="match status" value="1"/>
</dbReference>
<dbReference type="GO" id="GO:0030288">
    <property type="term" value="C:outer membrane-bounded periplasmic space"/>
    <property type="evidence" value="ECO:0007669"/>
    <property type="project" value="TreeGrafter"/>
</dbReference>
<dbReference type="PROSITE" id="PS51257">
    <property type="entry name" value="PROKAR_LIPOPROTEIN"/>
    <property type="match status" value="1"/>
</dbReference>
<dbReference type="InterPro" id="IPR008334">
    <property type="entry name" value="5'-Nucleotdase_C"/>
</dbReference>
<accession>B2RHF6</accession>
<dbReference type="KEGG" id="pgn:PGN_0282"/>
<dbReference type="Gene3D" id="3.90.780.10">
    <property type="entry name" value="5'-Nucleotidase, C-terminal domain"/>
    <property type="match status" value="1"/>
</dbReference>